<gene>
    <name evidence="3" type="ORF">RSOL_m01260</name>
</gene>
<keyword evidence="3" id="KW-0540">Nuclease</keyword>
<dbReference type="InterPro" id="IPR051289">
    <property type="entry name" value="LAGLIDADG_Endonuclease"/>
</dbReference>
<dbReference type="GO" id="GO:0005739">
    <property type="term" value="C:mitochondrion"/>
    <property type="evidence" value="ECO:0007669"/>
    <property type="project" value="UniProtKB-ARBA"/>
</dbReference>
<protein>
    <submittedName>
        <fullName evidence="3">LAGLIDADG endonuclease family protein</fullName>
    </submittedName>
</protein>
<feature type="domain" description="Homing endonuclease LAGLIDADG" evidence="2">
    <location>
        <begin position="29"/>
        <end position="121"/>
    </location>
</feature>
<dbReference type="RefSeq" id="YP_008082060.1">
    <property type="nucleotide sequence ID" value="NC_021436.1"/>
</dbReference>
<evidence type="ECO:0000259" key="2">
    <source>
        <dbReference type="Pfam" id="PF00961"/>
    </source>
</evidence>
<dbReference type="SUPFAM" id="SSF55608">
    <property type="entry name" value="Homing endonucleases"/>
    <property type="match status" value="2"/>
</dbReference>
<dbReference type="InterPro" id="IPR027434">
    <property type="entry name" value="Homing_endonucl"/>
</dbReference>
<dbReference type="Pfam" id="PF00961">
    <property type="entry name" value="LAGLIDADG_1"/>
    <property type="match status" value="2"/>
</dbReference>
<sequence length="331" mass="38048">MNILTTLVYGIFNHKVPSSLDRNQFSSWLTGFIDAEGNFQVFLDRHYLRVLFRIHLHIDDIDVLYRIRDFLGAGTVRSNKNSCVYSIGNINDLLTVLFPLLDQYPLYTTKWLDYQDFKSVVNYLSAASTTRLSENQLAWAKTIMQGMNSNRMHYDYSLIPQLKVVDFFWLLGFIEGEGTFGFKGLVPYFQIGQHARNLMVLNAIAAFLQSLPKGFNFTLNSLPPVVSSSLNKTTSVSVITINSIDALYDYFMFFLLDMPFQTRKSVDFLYWCIALHFHKFGHFYLPEGRALVNQIAQYVNCGRYSNNPKKINAPDLSKLNNSGTKWPAIKI</sequence>
<dbReference type="GO" id="GO:0004519">
    <property type="term" value="F:endonuclease activity"/>
    <property type="evidence" value="ECO:0007669"/>
    <property type="project" value="UniProtKB-KW"/>
</dbReference>
<feature type="domain" description="Homing endonuclease LAGLIDADG" evidence="2">
    <location>
        <begin position="170"/>
        <end position="274"/>
    </location>
</feature>
<keyword evidence="3" id="KW-0496">Mitochondrion</keyword>
<dbReference type="Gene3D" id="3.10.28.10">
    <property type="entry name" value="Homing endonucleases"/>
    <property type="match status" value="2"/>
</dbReference>
<reference evidence="3" key="1">
    <citation type="submission" date="2012-12" db="EMBL/GenBank/DDBJ databases">
        <authorList>
            <person name="Pakala S."/>
            <person name="Fedorova N."/>
            <person name="Joardar V."/>
            <person name="Shabalina S."/>
            <person name="Hostetler J."/>
            <person name="Pakala S."/>
            <person name="Zafar N."/>
            <person name="Nierman W."/>
            <person name="Cubeta M."/>
        </authorList>
    </citation>
    <scope>NUCLEOTIDE SEQUENCE</scope>
    <source>
        <strain evidence="3">AG3 Rhs1AP</strain>
    </source>
</reference>
<dbReference type="GeneID" id="16029569"/>
<dbReference type="InterPro" id="IPR004860">
    <property type="entry name" value="LAGLIDADG_dom"/>
</dbReference>
<dbReference type="EMBL" id="KC352446">
    <property type="protein sequence ID" value="AGK45438.1"/>
    <property type="molecule type" value="Genomic_DNA"/>
</dbReference>
<keyword evidence="3" id="KW-0378">Hydrolase</keyword>
<dbReference type="AlphaFoldDB" id="N0A5B3"/>
<organism evidence="3">
    <name type="scientific">Rhizoctonia solani</name>
    <dbReference type="NCBI Taxonomy" id="456999"/>
    <lineage>
        <taxon>Eukaryota</taxon>
        <taxon>Fungi</taxon>
        <taxon>Dikarya</taxon>
        <taxon>Basidiomycota</taxon>
        <taxon>Agaricomycotina</taxon>
        <taxon>Agaricomycetes</taxon>
        <taxon>Cantharellales</taxon>
        <taxon>Ceratobasidiaceae</taxon>
        <taxon>Rhizoctonia</taxon>
    </lineage>
</organism>
<reference evidence="3" key="2">
    <citation type="journal article" date="2014" name="FEMS Microbiol. Lett.">
        <title>Mobile elements and mitochondrial genome expansion in the soil fungus and potato pathogen Rhizoctonia solani AG-3.</title>
        <authorList>
            <person name="Losada L."/>
            <person name="Pakala S.B."/>
            <person name="Fedorova N.D."/>
            <person name="Joardar V."/>
            <person name="Shabalina S.A."/>
            <person name="Hostetler J."/>
            <person name="Pakala S.M."/>
            <person name="Zafar N."/>
            <person name="Thomas E."/>
            <person name="Rodriguez-Carres M."/>
            <person name="Dean R."/>
            <person name="Vilgalys R."/>
            <person name="Nierman W.C."/>
            <person name="Cubeta M.A."/>
        </authorList>
    </citation>
    <scope>NUCLEOTIDE SEQUENCE</scope>
    <source>
        <strain evidence="3">AG3 Rhs1AP</strain>
    </source>
</reference>
<comment type="function">
    <text evidence="1">Mitochondrial DNA endonuclease involved in intron homing.</text>
</comment>
<name>N0A5B3_9AGAM</name>
<evidence type="ECO:0000313" key="3">
    <source>
        <dbReference type="EMBL" id="AGK45438.1"/>
    </source>
</evidence>
<dbReference type="PANTHER" id="PTHR36181:SF2">
    <property type="entry name" value="INTRON-ENCODED ENDONUCLEASE AI3-RELATED"/>
    <property type="match status" value="1"/>
</dbReference>
<geneLocation type="mitochondrion" evidence="3"/>
<evidence type="ECO:0000256" key="1">
    <source>
        <dbReference type="ARBA" id="ARBA00002670"/>
    </source>
</evidence>
<dbReference type="PANTHER" id="PTHR36181">
    <property type="entry name" value="INTRON-ENCODED ENDONUCLEASE AI3-RELATED"/>
    <property type="match status" value="1"/>
</dbReference>
<accession>N0A5B3</accession>
<proteinExistence type="predicted"/>
<keyword evidence="3" id="KW-0255">Endonuclease</keyword>